<dbReference type="Gene3D" id="3.90.226.10">
    <property type="entry name" value="2-enoyl-CoA Hydratase, Chain A, domain 1"/>
    <property type="match status" value="1"/>
</dbReference>
<evidence type="ECO:0000256" key="1">
    <source>
        <dbReference type="ARBA" id="ARBA00001709"/>
    </source>
</evidence>
<reference evidence="5 6" key="1">
    <citation type="submission" date="2018-12" db="EMBL/GenBank/DDBJ databases">
        <title>Complete genome sequence of Iodobacter sp. H11R3.</title>
        <authorList>
            <person name="Bae J.-W."/>
        </authorList>
    </citation>
    <scope>NUCLEOTIDE SEQUENCE [LARGE SCALE GENOMIC DNA]</scope>
    <source>
        <strain evidence="5 6">H11R3</strain>
    </source>
</reference>
<evidence type="ECO:0000256" key="2">
    <source>
        <dbReference type="ARBA" id="ARBA00011915"/>
    </source>
</evidence>
<evidence type="ECO:0000259" key="4">
    <source>
        <dbReference type="Pfam" id="PF16113"/>
    </source>
</evidence>
<organism evidence="5 6">
    <name type="scientific">Iodobacter ciconiae</name>
    <dbReference type="NCBI Taxonomy" id="2496266"/>
    <lineage>
        <taxon>Bacteria</taxon>
        <taxon>Pseudomonadati</taxon>
        <taxon>Pseudomonadota</taxon>
        <taxon>Betaproteobacteria</taxon>
        <taxon>Neisseriales</taxon>
        <taxon>Chitinibacteraceae</taxon>
        <taxon>Iodobacter</taxon>
    </lineage>
</organism>
<protein>
    <recommendedName>
        <fullName evidence="2">3-hydroxyisobutyryl-CoA hydrolase</fullName>
        <ecNumber evidence="2">3.1.2.4</ecNumber>
    </recommendedName>
</protein>
<feature type="domain" description="Enoyl-CoA hydratase/isomerase" evidence="4">
    <location>
        <begin position="8"/>
        <end position="245"/>
    </location>
</feature>
<comment type="catalytic activity">
    <reaction evidence="1">
        <text>3-hydroxy-2-methylpropanoyl-CoA + H2O = 3-hydroxy-2-methylpropanoate + CoA + H(+)</text>
        <dbReference type="Rhea" id="RHEA:20888"/>
        <dbReference type="ChEBI" id="CHEBI:11805"/>
        <dbReference type="ChEBI" id="CHEBI:15377"/>
        <dbReference type="ChEBI" id="CHEBI:15378"/>
        <dbReference type="ChEBI" id="CHEBI:57287"/>
        <dbReference type="ChEBI" id="CHEBI:57340"/>
        <dbReference type="EC" id="3.1.2.4"/>
    </reaction>
</comment>
<proteinExistence type="predicted"/>
<accession>A0A3S8ZQV3</accession>
<evidence type="ECO:0000313" key="6">
    <source>
        <dbReference type="Proteomes" id="UP000282438"/>
    </source>
</evidence>
<dbReference type="GO" id="GO:0006574">
    <property type="term" value="P:L-valine catabolic process"/>
    <property type="evidence" value="ECO:0007669"/>
    <property type="project" value="TreeGrafter"/>
</dbReference>
<dbReference type="OrthoDB" id="9790967at2"/>
<dbReference type="SUPFAM" id="SSF52096">
    <property type="entry name" value="ClpP/crotonase"/>
    <property type="match status" value="1"/>
</dbReference>
<keyword evidence="3" id="KW-0378">Hydrolase</keyword>
<dbReference type="PANTHER" id="PTHR43176:SF3">
    <property type="entry name" value="3-HYDROXYISOBUTYRYL-COA HYDROLASE, MITOCHONDRIAL"/>
    <property type="match status" value="1"/>
</dbReference>
<sequence>MGKWHYYGGGWGIFAAASHRIVTESSVLAMPEVSIGLFPDVGASFWLQQLKGQMGRLLALTGSRLNAADALAFGAAEFALPSKTFDGLIATLQELPWSGLGERDAELATGALAALSAAWPCPLPESVWLPLADEVAAICAGDDLLAICERVQSYQGDAPALHLAAELQGAGSPTSIYLTWEMAQRAQWLSYDEVVEMEWTVARNCLRHGDFHEGVRAKLIDRDDQPQWEPKELALVKAANIESFFRSP</sequence>
<dbReference type="Proteomes" id="UP000282438">
    <property type="component" value="Chromosome"/>
</dbReference>
<dbReference type="KEGG" id="iod:EJO50_04760"/>
<dbReference type="EC" id="3.1.2.4" evidence="2"/>
<dbReference type="AlphaFoldDB" id="A0A3S8ZQV3"/>
<dbReference type="GO" id="GO:0003860">
    <property type="term" value="F:3-hydroxyisobutyryl-CoA hydrolase activity"/>
    <property type="evidence" value="ECO:0007669"/>
    <property type="project" value="UniProtKB-EC"/>
</dbReference>
<dbReference type="EMBL" id="CP034433">
    <property type="protein sequence ID" value="AZN35852.1"/>
    <property type="molecule type" value="Genomic_DNA"/>
</dbReference>
<dbReference type="PANTHER" id="PTHR43176">
    <property type="entry name" value="3-HYDROXYISOBUTYRYL-COA HYDROLASE-RELATED"/>
    <property type="match status" value="1"/>
</dbReference>
<dbReference type="InterPro" id="IPR029045">
    <property type="entry name" value="ClpP/crotonase-like_dom_sf"/>
</dbReference>
<dbReference type="Pfam" id="PF16113">
    <property type="entry name" value="ECH_2"/>
    <property type="match status" value="1"/>
</dbReference>
<evidence type="ECO:0000256" key="3">
    <source>
        <dbReference type="ARBA" id="ARBA00022801"/>
    </source>
</evidence>
<name>A0A3S8ZQV3_9NEIS</name>
<gene>
    <name evidence="5" type="ORF">EJO50_04760</name>
</gene>
<dbReference type="GO" id="GO:0005829">
    <property type="term" value="C:cytosol"/>
    <property type="evidence" value="ECO:0007669"/>
    <property type="project" value="TreeGrafter"/>
</dbReference>
<keyword evidence="6" id="KW-1185">Reference proteome</keyword>
<dbReference type="InterPro" id="IPR045004">
    <property type="entry name" value="ECH_dom"/>
</dbReference>
<evidence type="ECO:0000313" key="5">
    <source>
        <dbReference type="EMBL" id="AZN35852.1"/>
    </source>
</evidence>
<dbReference type="InterPro" id="IPR032259">
    <property type="entry name" value="HIBYL-CoA-H"/>
</dbReference>